<dbReference type="Gene3D" id="2.60.40.10">
    <property type="entry name" value="Immunoglobulins"/>
    <property type="match status" value="1"/>
</dbReference>
<evidence type="ECO:0000259" key="3">
    <source>
        <dbReference type="PROSITE" id="PS50093"/>
    </source>
</evidence>
<dbReference type="SMART" id="SM00089">
    <property type="entry name" value="PKD"/>
    <property type="match status" value="1"/>
</dbReference>
<dbReference type="SUPFAM" id="SSF49299">
    <property type="entry name" value="PKD domain"/>
    <property type="match status" value="1"/>
</dbReference>
<dbReference type="Proteomes" id="UP000239936">
    <property type="component" value="Unassembled WGS sequence"/>
</dbReference>
<dbReference type="InterPro" id="IPR000601">
    <property type="entry name" value="PKD_dom"/>
</dbReference>
<dbReference type="InterPro" id="IPR051829">
    <property type="entry name" value="Multiheme_Cytochr_ET"/>
</dbReference>
<dbReference type="InterPro" id="IPR036280">
    <property type="entry name" value="Multihaem_cyt_sf"/>
</dbReference>
<dbReference type="InterPro" id="IPR024673">
    <property type="entry name" value="Octahem_Cyt_c"/>
</dbReference>
<feature type="region of interest" description="Disordered" evidence="2">
    <location>
        <begin position="1"/>
        <end position="28"/>
    </location>
</feature>
<dbReference type="InterPro" id="IPR022409">
    <property type="entry name" value="PKD/Chitinase_dom"/>
</dbReference>
<organism evidence="4 5">
    <name type="scientific">Chromatium okenii</name>
    <dbReference type="NCBI Taxonomy" id="61644"/>
    <lineage>
        <taxon>Bacteria</taxon>
        <taxon>Pseudomonadati</taxon>
        <taxon>Pseudomonadota</taxon>
        <taxon>Gammaproteobacteria</taxon>
        <taxon>Chromatiales</taxon>
        <taxon>Chromatiaceae</taxon>
        <taxon>Chromatium</taxon>
    </lineage>
</organism>
<feature type="compositionally biased region" description="Polar residues" evidence="2">
    <location>
        <begin position="14"/>
        <end position="26"/>
    </location>
</feature>
<dbReference type="CDD" id="cd08168">
    <property type="entry name" value="Cytochrom_C3"/>
    <property type="match status" value="1"/>
</dbReference>
<accession>A0A2S7XSI5</accession>
<dbReference type="PANTHER" id="PTHR35038">
    <property type="entry name" value="DISSIMILATORY SULFITE REDUCTASE SIRA"/>
    <property type="match status" value="1"/>
</dbReference>
<dbReference type="AlphaFoldDB" id="A0A2S7XSI5"/>
<feature type="domain" description="PKD" evidence="3">
    <location>
        <begin position="27"/>
        <end position="106"/>
    </location>
</feature>
<dbReference type="Pfam" id="PF11783">
    <property type="entry name" value="Cytochrome_cB"/>
    <property type="match status" value="1"/>
</dbReference>
<dbReference type="PANTHER" id="PTHR35038:SF8">
    <property type="entry name" value="C-TYPE POLYHEME CYTOCHROME OMCC"/>
    <property type="match status" value="1"/>
</dbReference>
<dbReference type="OrthoDB" id="9788513at2"/>
<protein>
    <recommendedName>
        <fullName evidence="3">PKD domain-containing protein</fullName>
    </recommendedName>
</protein>
<dbReference type="Pfam" id="PF18911">
    <property type="entry name" value="PKD_4"/>
    <property type="match status" value="1"/>
</dbReference>
<keyword evidence="1" id="KW-0732">Signal</keyword>
<proteinExistence type="predicted"/>
<gene>
    <name evidence="4" type="ORF">CXB77_07910</name>
</gene>
<dbReference type="PROSITE" id="PS50093">
    <property type="entry name" value="PKD"/>
    <property type="match status" value="1"/>
</dbReference>
<dbReference type="SUPFAM" id="SSF48695">
    <property type="entry name" value="Multiheme cytochromes"/>
    <property type="match status" value="2"/>
</dbReference>
<keyword evidence="5" id="KW-1185">Reference proteome</keyword>
<sequence length="743" mass="77312">MRSQSAGHRHSAARNHQSSANCQSKRPYSGKPSVAVRFSSAGSLDPDGSIAAYAWAFGDGATSNQANPSHTYATAKTYTVTLKVTDNLGAISALASTSAVIATTALPPPASPTACTSSIPEHCNITAYTGPEVCVACHQNQARDMHGSVHYQQGGAFPNVTNIPSNFTAAGERPAKAAGDLVATGVNTYCGTHENSPRFTCAGCHVGNGRLPMAQSLFEQLAPASAAAQTQLANIDCLTCHQEVYKRFPDWTASGLGFSNFSLLNLAENSSGALVRSDGGAVLRTGFQGIPNLSVAGDFLFKPAGSDTLPATAPLTPMPLTTLAAAQNVHATTRKSCLSCHAGAGGADGAKRGDLSQEDVNPSVTHDLHMSSAGANLTCADCHTTPGVNGETHRMRGRGLDLRADDVAERFTCEAGGCHNNRPHGDFSNTQGASKDKHAMKVACQTCHIPAYAKAAVGTEIARDWQDPHPSDAACSGRGGWLPREDKGGLGSAALIPSYNWFDGTSEVVYLEESLAGVPTVPLDATIAAKFVGDFAAGDPAYVLGQPNGDVTSATAKLYPMKQHWGKLARNDANNSLVGHSTFEFFRTGSFCRAVALGLGDDPDATCVGTPGNLEMPVGTTAVPVFTYQTINHGVEPTANALGGDSAGCGSCHQALSGGPARLDMTALGYGLRTLPSVVVGSRVTALNGTLNTICTQCHDNESEDRDFNSVHSRHVQKEGKDCAACHNFARPERGLTLSRGDD</sequence>
<dbReference type="InterPro" id="IPR013783">
    <property type="entry name" value="Ig-like_fold"/>
</dbReference>
<name>A0A2S7XSI5_9GAMM</name>
<dbReference type="CDD" id="cd00146">
    <property type="entry name" value="PKD"/>
    <property type="match status" value="1"/>
</dbReference>
<evidence type="ECO:0000313" key="4">
    <source>
        <dbReference type="EMBL" id="PQJ96685.1"/>
    </source>
</evidence>
<reference evidence="4 5" key="1">
    <citation type="submission" date="2018-01" db="EMBL/GenBank/DDBJ databases">
        <title>The complete genome sequence of Chromatium okenii LaCa, a purple sulfur bacterium with a turbulent life.</title>
        <authorList>
            <person name="Luedin S.M."/>
            <person name="Liechti N."/>
            <person name="Storelli N."/>
            <person name="Danza F."/>
            <person name="Wittwer M."/>
            <person name="Pothier J.F."/>
            <person name="Tonolla M.A."/>
        </authorList>
    </citation>
    <scope>NUCLEOTIDE SEQUENCE [LARGE SCALE GENOMIC DNA]</scope>
    <source>
        <strain evidence="4 5">LaCa</strain>
    </source>
</reference>
<dbReference type="InterPro" id="IPR035986">
    <property type="entry name" value="PKD_dom_sf"/>
</dbReference>
<dbReference type="Gene3D" id="1.10.1130.10">
    <property type="entry name" value="Flavocytochrome C3, Chain A"/>
    <property type="match status" value="1"/>
</dbReference>
<comment type="caution">
    <text evidence="4">The sequence shown here is derived from an EMBL/GenBank/DDBJ whole genome shotgun (WGS) entry which is preliminary data.</text>
</comment>
<evidence type="ECO:0000256" key="1">
    <source>
        <dbReference type="ARBA" id="ARBA00022729"/>
    </source>
</evidence>
<evidence type="ECO:0000256" key="2">
    <source>
        <dbReference type="SAM" id="MobiDB-lite"/>
    </source>
</evidence>
<dbReference type="EMBL" id="PPGH01000034">
    <property type="protein sequence ID" value="PQJ96685.1"/>
    <property type="molecule type" value="Genomic_DNA"/>
</dbReference>
<evidence type="ECO:0000313" key="5">
    <source>
        <dbReference type="Proteomes" id="UP000239936"/>
    </source>
</evidence>